<proteinExistence type="predicted"/>
<dbReference type="Proteomes" id="UP000722989">
    <property type="component" value="Unassembled WGS sequence"/>
</dbReference>
<keyword evidence="3 5" id="KW-0067">ATP-binding</keyword>
<evidence type="ECO:0000256" key="3">
    <source>
        <dbReference type="ARBA" id="ARBA00022840"/>
    </source>
</evidence>
<evidence type="ECO:0000313" key="5">
    <source>
        <dbReference type="EMBL" id="NJC72005.1"/>
    </source>
</evidence>
<keyword evidence="2" id="KW-0547">Nucleotide-binding</keyword>
<evidence type="ECO:0000256" key="1">
    <source>
        <dbReference type="ARBA" id="ARBA00022448"/>
    </source>
</evidence>
<dbReference type="Pfam" id="PF00005">
    <property type="entry name" value="ABC_tran"/>
    <property type="match status" value="1"/>
</dbReference>
<dbReference type="PANTHER" id="PTHR24220">
    <property type="entry name" value="IMPORT ATP-BINDING PROTEIN"/>
    <property type="match status" value="1"/>
</dbReference>
<dbReference type="InterPro" id="IPR017871">
    <property type="entry name" value="ABC_transporter-like_CS"/>
</dbReference>
<dbReference type="SUPFAM" id="SSF52540">
    <property type="entry name" value="P-loop containing nucleoside triphosphate hydrolases"/>
    <property type="match status" value="1"/>
</dbReference>
<name>A0ABX0Y3M3_9ACTN</name>
<gene>
    <name evidence="5" type="ORF">HC031_20120</name>
</gene>
<dbReference type="SMART" id="SM00382">
    <property type="entry name" value="AAA"/>
    <property type="match status" value="1"/>
</dbReference>
<evidence type="ECO:0000313" key="6">
    <source>
        <dbReference type="Proteomes" id="UP000722989"/>
    </source>
</evidence>
<dbReference type="InterPro" id="IPR003439">
    <property type="entry name" value="ABC_transporter-like_ATP-bd"/>
</dbReference>
<sequence length="229" mass="25258">MEDTTPALQARDLHQIYQEREVETVALRGTDLVVEPASWTSIMGPSGSGKSTLLHVLAGLLRPSAGSVIVGGKDLTRLDPGERARHRRRHIGVVMQRDNLHPLLNARANVALPLRLDGQRRRRAYQRADLLLAEVGLADRSRHRPGQLSGGEAQRVAIATALAARPRVLLADEPTGELDEAMTERVLDLLDDLRKRESLAILTVTHNPQVAQRADRRLVMRDGKVDDGD</sequence>
<protein>
    <submittedName>
        <fullName evidence="5">ABC transporter ATP-binding protein</fullName>
    </submittedName>
</protein>
<organism evidence="5 6">
    <name type="scientific">Planosporangium thailandense</name>
    <dbReference type="NCBI Taxonomy" id="765197"/>
    <lineage>
        <taxon>Bacteria</taxon>
        <taxon>Bacillati</taxon>
        <taxon>Actinomycetota</taxon>
        <taxon>Actinomycetes</taxon>
        <taxon>Micromonosporales</taxon>
        <taxon>Micromonosporaceae</taxon>
        <taxon>Planosporangium</taxon>
    </lineage>
</organism>
<dbReference type="GO" id="GO:0005524">
    <property type="term" value="F:ATP binding"/>
    <property type="evidence" value="ECO:0007669"/>
    <property type="project" value="UniProtKB-KW"/>
</dbReference>
<dbReference type="InterPro" id="IPR027417">
    <property type="entry name" value="P-loop_NTPase"/>
</dbReference>
<dbReference type="RefSeq" id="WP_167926913.1">
    <property type="nucleotide sequence ID" value="NZ_JAATVY010000015.1"/>
</dbReference>
<reference evidence="5 6" key="1">
    <citation type="submission" date="2020-03" db="EMBL/GenBank/DDBJ databases">
        <title>WGS of the type strain of Planosporangium spp.</title>
        <authorList>
            <person name="Thawai C."/>
        </authorList>
    </citation>
    <scope>NUCLEOTIDE SEQUENCE [LARGE SCALE GENOMIC DNA]</scope>
    <source>
        <strain evidence="5 6">TBRC 5610</strain>
    </source>
</reference>
<dbReference type="InterPro" id="IPR003593">
    <property type="entry name" value="AAA+_ATPase"/>
</dbReference>
<evidence type="ECO:0000256" key="2">
    <source>
        <dbReference type="ARBA" id="ARBA00022741"/>
    </source>
</evidence>
<keyword evidence="1" id="KW-0813">Transport</keyword>
<dbReference type="InterPro" id="IPR015854">
    <property type="entry name" value="ABC_transpr_LolD-like"/>
</dbReference>
<feature type="domain" description="ABC transporter" evidence="4">
    <location>
        <begin position="8"/>
        <end position="229"/>
    </location>
</feature>
<comment type="caution">
    <text evidence="5">The sequence shown here is derived from an EMBL/GenBank/DDBJ whole genome shotgun (WGS) entry which is preliminary data.</text>
</comment>
<dbReference type="PROSITE" id="PS50893">
    <property type="entry name" value="ABC_TRANSPORTER_2"/>
    <property type="match status" value="1"/>
</dbReference>
<dbReference type="EMBL" id="JAATVY010000015">
    <property type="protein sequence ID" value="NJC72005.1"/>
    <property type="molecule type" value="Genomic_DNA"/>
</dbReference>
<dbReference type="Gene3D" id="3.40.50.300">
    <property type="entry name" value="P-loop containing nucleotide triphosphate hydrolases"/>
    <property type="match status" value="1"/>
</dbReference>
<dbReference type="CDD" id="cd03255">
    <property type="entry name" value="ABC_MJ0796_LolCDE_FtsE"/>
    <property type="match status" value="1"/>
</dbReference>
<keyword evidence="6" id="KW-1185">Reference proteome</keyword>
<dbReference type="PROSITE" id="PS00211">
    <property type="entry name" value="ABC_TRANSPORTER_1"/>
    <property type="match status" value="1"/>
</dbReference>
<accession>A0ABX0Y3M3</accession>
<evidence type="ECO:0000259" key="4">
    <source>
        <dbReference type="PROSITE" id="PS50893"/>
    </source>
</evidence>
<dbReference type="InterPro" id="IPR017911">
    <property type="entry name" value="MacB-like_ATP-bd"/>
</dbReference>